<gene>
    <name evidence="1" type="ORF">LEP1GSC050_4291</name>
</gene>
<proteinExistence type="predicted"/>
<dbReference type="EMBL" id="AHMO02000008">
    <property type="protein sequence ID" value="EQA45943.1"/>
    <property type="molecule type" value="Genomic_DNA"/>
</dbReference>
<name>T0GKM5_9LEPT</name>
<dbReference type="Proteomes" id="UP000015454">
    <property type="component" value="Unassembled WGS sequence"/>
</dbReference>
<dbReference type="AlphaFoldDB" id="T0GKM5"/>
<organism evidence="1 2">
    <name type="scientific">Leptospira broomii serovar Hurstbridge str. 5399</name>
    <dbReference type="NCBI Taxonomy" id="1049789"/>
    <lineage>
        <taxon>Bacteria</taxon>
        <taxon>Pseudomonadati</taxon>
        <taxon>Spirochaetota</taxon>
        <taxon>Spirochaetia</taxon>
        <taxon>Leptospirales</taxon>
        <taxon>Leptospiraceae</taxon>
        <taxon>Leptospira</taxon>
    </lineage>
</organism>
<evidence type="ECO:0000313" key="1">
    <source>
        <dbReference type="EMBL" id="EQA45943.1"/>
    </source>
</evidence>
<accession>T0GKM5</accession>
<sequence length="60" mass="6940">MLAILPSPMINVFIFRIENNECGFRRFRKTIFSKNRLPPTMGIFNSGAYAIRFQIRSGNS</sequence>
<keyword evidence="2" id="KW-1185">Reference proteome</keyword>
<reference evidence="1" key="1">
    <citation type="submission" date="2013-05" db="EMBL/GenBank/DDBJ databases">
        <authorList>
            <person name="Harkins D.M."/>
            <person name="Durkin A.S."/>
            <person name="Brinkac L.M."/>
            <person name="Haft D.H."/>
            <person name="Selengut J.D."/>
            <person name="Sanka R."/>
            <person name="DePew J."/>
            <person name="Purushe J."/>
            <person name="Hartskeerl R.A."/>
            <person name="Ahmed A."/>
            <person name="van der Linden H."/>
            <person name="Goris M.G.A."/>
            <person name="Vinetz J.M."/>
            <person name="Sutton G.G."/>
            <person name="Nierman W.C."/>
            <person name="Fouts D.E."/>
        </authorList>
    </citation>
    <scope>NUCLEOTIDE SEQUENCE [LARGE SCALE GENOMIC DNA]</scope>
    <source>
        <strain evidence="1">5399</strain>
    </source>
</reference>
<evidence type="ECO:0000313" key="2">
    <source>
        <dbReference type="Proteomes" id="UP000015454"/>
    </source>
</evidence>
<comment type="caution">
    <text evidence="1">The sequence shown here is derived from an EMBL/GenBank/DDBJ whole genome shotgun (WGS) entry which is preliminary data.</text>
</comment>
<protein>
    <submittedName>
        <fullName evidence="1">Uncharacterized protein</fullName>
    </submittedName>
</protein>